<gene>
    <name evidence="2" type="ORF">NM961_00195</name>
</gene>
<dbReference type="Gene3D" id="2.60.120.620">
    <property type="entry name" value="q2cbj1_9rhob like domain"/>
    <property type="match status" value="1"/>
</dbReference>
<sequence length="354" mass="40844">MEFSGNELRKLLPGVPLVESPFFDAILPTAGLDPETERVARDLNRDGFAVIRFQDAEFDQRAERIKEYLGRQFDAAAWREQEWPRGHGRRYFDYWKENADIRAIAANEQVLKLLGDLYGRKAFPFQTLNFPVGTQQHYHSDSIHFSSIPERFMCGVWLALEDIHEDAGPLVYYPGSHRWPIIYNDQIGTRITGTTDTRDQSMYEPYWRAMVETSNLKPQHFLPKKGEALIWMANLLHGGARQNDPYRSRWSQVTHYFFADCCYTTPMLSDYSVGRPFVREMIDIASGAPVPNIYVDVPLADLDYLAKNPRPPTDFDSERYLALNPDVAAAVAQGKTSAIEHFRHWGAKEGRRYR</sequence>
<dbReference type="InterPro" id="IPR008775">
    <property type="entry name" value="Phytyl_CoA_dOase-like"/>
</dbReference>
<comment type="cofactor">
    <cofactor evidence="1">
        <name>Fe(2+)</name>
        <dbReference type="ChEBI" id="CHEBI:29033"/>
    </cofactor>
</comment>
<dbReference type="PANTHER" id="PTHR20883">
    <property type="entry name" value="PHYTANOYL-COA DIOXYGENASE DOMAIN CONTAINING 1"/>
    <property type="match status" value="1"/>
</dbReference>
<comment type="caution">
    <text evidence="2">The sequence shown here is derived from an EMBL/GenBank/DDBJ whole genome shotgun (WGS) entry which is preliminary data.</text>
</comment>
<keyword evidence="3" id="KW-1185">Reference proteome</keyword>
<organism evidence="2 3">
    <name type="scientific">Tahibacter harae</name>
    <dbReference type="NCBI Taxonomy" id="2963937"/>
    <lineage>
        <taxon>Bacteria</taxon>
        <taxon>Pseudomonadati</taxon>
        <taxon>Pseudomonadota</taxon>
        <taxon>Gammaproteobacteria</taxon>
        <taxon>Lysobacterales</taxon>
        <taxon>Rhodanobacteraceae</taxon>
        <taxon>Tahibacter</taxon>
    </lineage>
</organism>
<dbReference type="GO" id="GO:0051213">
    <property type="term" value="F:dioxygenase activity"/>
    <property type="evidence" value="ECO:0007669"/>
    <property type="project" value="UniProtKB-KW"/>
</dbReference>
<dbReference type="SUPFAM" id="SSF51197">
    <property type="entry name" value="Clavaminate synthase-like"/>
    <property type="match status" value="1"/>
</dbReference>
<dbReference type="Proteomes" id="UP001165498">
    <property type="component" value="Unassembled WGS sequence"/>
</dbReference>
<reference evidence="2" key="1">
    <citation type="submission" date="2022-07" db="EMBL/GenBank/DDBJ databases">
        <title>Tahibacter sp., a new gammaproteobacterium isolated from the silt sample collected at pig farm.</title>
        <authorList>
            <person name="Chen H."/>
        </authorList>
    </citation>
    <scope>NUCLEOTIDE SEQUENCE</scope>
    <source>
        <strain evidence="2">P2K</strain>
    </source>
</reference>
<dbReference type="EMBL" id="JANFQO010000001">
    <property type="protein sequence ID" value="MCQ4163129.1"/>
    <property type="molecule type" value="Genomic_DNA"/>
</dbReference>
<dbReference type="PANTHER" id="PTHR20883:SF48">
    <property type="entry name" value="ECTOINE DIOXYGENASE"/>
    <property type="match status" value="1"/>
</dbReference>
<evidence type="ECO:0000313" key="2">
    <source>
        <dbReference type="EMBL" id="MCQ4163129.1"/>
    </source>
</evidence>
<evidence type="ECO:0000256" key="1">
    <source>
        <dbReference type="ARBA" id="ARBA00001954"/>
    </source>
</evidence>
<keyword evidence="2" id="KW-0560">Oxidoreductase</keyword>
<dbReference type="Pfam" id="PF05721">
    <property type="entry name" value="PhyH"/>
    <property type="match status" value="1"/>
</dbReference>
<name>A0ABT1QKS8_9GAMM</name>
<evidence type="ECO:0000313" key="3">
    <source>
        <dbReference type="Proteomes" id="UP001165498"/>
    </source>
</evidence>
<protein>
    <submittedName>
        <fullName evidence="2">Phytanoyl-CoA dioxygenase family protein</fullName>
    </submittedName>
</protein>
<proteinExistence type="predicted"/>
<keyword evidence="2" id="KW-0223">Dioxygenase</keyword>
<accession>A0ABT1QKS8</accession>
<dbReference type="RefSeq" id="WP_255910123.1">
    <property type="nucleotide sequence ID" value="NZ_JANFQO010000001.1"/>
</dbReference>